<dbReference type="InParanoid" id="A0A1Y1YBW9"/>
<dbReference type="SUPFAM" id="SSF55729">
    <property type="entry name" value="Acyl-CoA N-acyltransferases (Nat)"/>
    <property type="match status" value="1"/>
</dbReference>
<dbReference type="OrthoDB" id="5333917at2759"/>
<organism evidence="1 2">
    <name type="scientific">Basidiobolus meristosporus CBS 931.73</name>
    <dbReference type="NCBI Taxonomy" id="1314790"/>
    <lineage>
        <taxon>Eukaryota</taxon>
        <taxon>Fungi</taxon>
        <taxon>Fungi incertae sedis</taxon>
        <taxon>Zoopagomycota</taxon>
        <taxon>Entomophthoromycotina</taxon>
        <taxon>Basidiobolomycetes</taxon>
        <taxon>Basidiobolales</taxon>
        <taxon>Basidiobolaceae</taxon>
        <taxon>Basidiobolus</taxon>
    </lineage>
</organism>
<dbReference type="AlphaFoldDB" id="A0A1Y1YBW9"/>
<protein>
    <submittedName>
        <fullName evidence="1">Uncharacterized protein</fullName>
    </submittedName>
</protein>
<sequence length="352" mass="38737">MLSWCRPLSSTVSSLATRTRSNSVCCFGPPSYRLLHHSTASALSSSAPEKPLPITIVACSSRIDLLTDLDTPEHPTTAGWPRFLAENTQETEHLFEEDSLLKWQFMAILREGVNAEEKVIGLANSIPFYWSTPNDNNSLPDLGWDAVMRSGLQLDRSLKNAVYDGPKPNALSAVAVSVDPAYRFKKTGRDIAAELLNTMKTAARDSGFSAFVLPVRPTGKASSEEFIKMDFEEYCAKVRGQDGVISGGLLAFNSCDSGAEPWDPWIRKHIMMGGKIARPALQGTTIKGTKKEWEKWTGVDFGAIATGERLTKYGDGKVSVDIMIPGGLVPVKYFPATDTGIYEEPNLWMRYF</sequence>
<name>A0A1Y1YBW9_9FUNG</name>
<reference evidence="1 2" key="1">
    <citation type="submission" date="2016-07" db="EMBL/GenBank/DDBJ databases">
        <title>Pervasive Adenine N6-methylation of Active Genes in Fungi.</title>
        <authorList>
            <consortium name="DOE Joint Genome Institute"/>
            <person name="Mondo S.J."/>
            <person name="Dannebaum R.O."/>
            <person name="Kuo R.C."/>
            <person name="Labutti K."/>
            <person name="Haridas S."/>
            <person name="Kuo A."/>
            <person name="Salamov A."/>
            <person name="Ahrendt S.R."/>
            <person name="Lipzen A."/>
            <person name="Sullivan W."/>
            <person name="Andreopoulos W.B."/>
            <person name="Clum A."/>
            <person name="Lindquist E."/>
            <person name="Daum C."/>
            <person name="Ramamoorthy G.K."/>
            <person name="Gryganskyi A."/>
            <person name="Culley D."/>
            <person name="Magnuson J.K."/>
            <person name="James T.Y."/>
            <person name="O'Malley M.A."/>
            <person name="Stajich J.E."/>
            <person name="Spatafora J.W."/>
            <person name="Visel A."/>
            <person name="Grigoriev I.V."/>
        </authorList>
    </citation>
    <scope>NUCLEOTIDE SEQUENCE [LARGE SCALE GENOMIC DNA]</scope>
    <source>
        <strain evidence="1 2">CBS 931.73</strain>
    </source>
</reference>
<dbReference type="InterPro" id="IPR016181">
    <property type="entry name" value="Acyl_CoA_acyltransferase"/>
</dbReference>
<dbReference type="Gene3D" id="3.40.630.30">
    <property type="match status" value="1"/>
</dbReference>
<gene>
    <name evidence="1" type="ORF">K493DRAFT_314977</name>
</gene>
<evidence type="ECO:0000313" key="2">
    <source>
        <dbReference type="Proteomes" id="UP000193498"/>
    </source>
</evidence>
<accession>A0A1Y1YBW9</accession>
<keyword evidence="2" id="KW-1185">Reference proteome</keyword>
<dbReference type="EMBL" id="MCFE01000175">
    <property type="protein sequence ID" value="ORX95452.1"/>
    <property type="molecule type" value="Genomic_DNA"/>
</dbReference>
<evidence type="ECO:0000313" key="1">
    <source>
        <dbReference type="EMBL" id="ORX95452.1"/>
    </source>
</evidence>
<proteinExistence type="predicted"/>
<dbReference type="Proteomes" id="UP000193498">
    <property type="component" value="Unassembled WGS sequence"/>
</dbReference>
<comment type="caution">
    <text evidence="1">The sequence shown here is derived from an EMBL/GenBank/DDBJ whole genome shotgun (WGS) entry which is preliminary data.</text>
</comment>